<dbReference type="Pfam" id="PF13360">
    <property type="entry name" value="PQQ_2"/>
    <property type="match status" value="2"/>
</dbReference>
<accession>A0A381VMR8</accession>
<dbReference type="PANTHER" id="PTHR34512">
    <property type="entry name" value="CELL SURFACE PROTEIN"/>
    <property type="match status" value="1"/>
</dbReference>
<dbReference type="Gene3D" id="2.40.10.480">
    <property type="match status" value="1"/>
</dbReference>
<dbReference type="SMART" id="SM00564">
    <property type="entry name" value="PQQ"/>
    <property type="match status" value="4"/>
</dbReference>
<dbReference type="PANTHER" id="PTHR34512:SF30">
    <property type="entry name" value="OUTER MEMBRANE PROTEIN ASSEMBLY FACTOR BAMB"/>
    <property type="match status" value="1"/>
</dbReference>
<dbReference type="SUPFAM" id="SSF50998">
    <property type="entry name" value="Quinoprotein alcohol dehydrogenase-like"/>
    <property type="match status" value="1"/>
</dbReference>
<reference evidence="2" key="1">
    <citation type="submission" date="2018-05" db="EMBL/GenBank/DDBJ databases">
        <authorList>
            <person name="Lanie J.A."/>
            <person name="Ng W.-L."/>
            <person name="Kazmierczak K.M."/>
            <person name="Andrzejewski T.M."/>
            <person name="Davidsen T.M."/>
            <person name="Wayne K.J."/>
            <person name="Tettelin H."/>
            <person name="Glass J.I."/>
            <person name="Rusch D."/>
            <person name="Podicherti R."/>
            <person name="Tsui H.-C.T."/>
            <person name="Winkler M.E."/>
        </authorList>
    </citation>
    <scope>NUCLEOTIDE SEQUENCE</scope>
</reference>
<sequence length="448" mass="49514">MRRAVSWAAVLCACGLVQVLQANDWPEWRGAGRLGVLRETGLVETFPEEGLPVSWRTPIHSGYSGPAVADGRVFITDARRPDPRSTAVVERALALDEQTGEVLWAHEWAADYAGLQLVYAIGPRATPTVDEDRVYVLGAMGHLLALRVEDGLVLWQKNFPDDFNTAVPSWGMAGAPLVDGDRLICLVGGEPDAKVMAFDKRTGQELWRALSSDWEPGYSQPIIIEAGGVRQLIAWHPRDISSLNPETGEVYWEVRHIVDMGINPATAVPSGEHLFVTSQYGGARMLLLDKTTPSARVLWEGVGESDPEYGFDFNTLNSVISTPVIDGAHVYGVDGHGVLRCLELETGRRVWETEALIGESTNWATAFFVRHEGRYFINTDTGDLVIAELSPDGYREISRTRLIEPTHPYVRRRQSGAAVNWSHPAYANSHIVARNDHEMVRLSLAQDD</sequence>
<dbReference type="InterPro" id="IPR015943">
    <property type="entry name" value="WD40/YVTN_repeat-like_dom_sf"/>
</dbReference>
<feature type="domain" description="Pyrrolo-quinoline quinone repeat" evidence="1">
    <location>
        <begin position="296"/>
        <end position="369"/>
    </location>
</feature>
<organism evidence="2">
    <name type="scientific">marine metagenome</name>
    <dbReference type="NCBI Taxonomy" id="408172"/>
    <lineage>
        <taxon>unclassified sequences</taxon>
        <taxon>metagenomes</taxon>
        <taxon>ecological metagenomes</taxon>
    </lineage>
</organism>
<dbReference type="AlphaFoldDB" id="A0A381VMR8"/>
<feature type="domain" description="Pyrrolo-quinoline quinone repeat" evidence="1">
    <location>
        <begin position="54"/>
        <end position="189"/>
    </location>
</feature>
<dbReference type="InterPro" id="IPR018391">
    <property type="entry name" value="PQQ_b-propeller_rpt"/>
</dbReference>
<evidence type="ECO:0000313" key="2">
    <source>
        <dbReference type="EMBL" id="SVA41058.1"/>
    </source>
</evidence>
<dbReference type="Gene3D" id="2.130.10.10">
    <property type="entry name" value="YVTN repeat-like/Quinoprotein amine dehydrogenase"/>
    <property type="match status" value="1"/>
</dbReference>
<dbReference type="InterPro" id="IPR011047">
    <property type="entry name" value="Quinoprotein_ADH-like_sf"/>
</dbReference>
<gene>
    <name evidence="2" type="ORF">METZ01_LOCUS93912</name>
</gene>
<protein>
    <recommendedName>
        <fullName evidence="1">Pyrrolo-quinoline quinone repeat domain-containing protein</fullName>
    </recommendedName>
</protein>
<dbReference type="EMBL" id="UINC01009150">
    <property type="protein sequence ID" value="SVA41058.1"/>
    <property type="molecule type" value="Genomic_DNA"/>
</dbReference>
<proteinExistence type="predicted"/>
<name>A0A381VMR8_9ZZZZ</name>
<dbReference type="InterPro" id="IPR002372">
    <property type="entry name" value="PQQ_rpt_dom"/>
</dbReference>
<evidence type="ECO:0000259" key="1">
    <source>
        <dbReference type="Pfam" id="PF13360"/>
    </source>
</evidence>